<sequence length="880" mass="97463">MVEIDSLCFEHHREALGIGESEPRISWCFKGDSKNWTQASYEVEISSPLVNSCEPQLFCVNSSDSSLIPWPAKPLKARESALVRVRATGGSKSETTPWSQAFSVETGLLTRKDWTATLIGAERIKAPSGALRPILFRKSFEVEEKVKSARLYITAQGAYEPYINGSRIGDHVLAPGWTSYKHRLNYQTFDVTSLKKGENAIGVEVGEGWSSTRLGWGDGTRCIYSKRLALLVQLEVVYEDGKMMTITSDKSWKSTVGPRIASEIYDGETYDASLEVKGWSSPALDDKHWAAVEPMDFPNTKLQSPTGPPVRKTEFVKIQKVLKSPKGKTIIDFGQNLVGWLNVRASGPKGHTITFTHAEVLENGEIATRPLRSAKPIDHLILSNDPIVWEPAFTFHGFRYVQVENWPSGSPKKSDIEAVVLHTDMEQTGFFNCSDSMVNKLHENIQWGMRGNFLSIPTDCPQRDERLGWTGDIQVFSPTASFLYNTSGMLSSWLKDLAAEQIHDYKGVVPLVVPNILGLDSNTAQAAWGDVAVLLPYDLYTAFGDKEILRTQLKSMKAWLDQGIPRQSNGLWDPTTHQLGDWLDPDAPPSDPGKAKTDPHLVANAYLAHISAVMAKVSSILDRQDDFKHYTAEATKIKRLFQEEYMTSSGRLAPDTMTSLSQALTYDLFPTEIQKESAAKRLAKLVRASQFKISTGFVGTPLICPALSSTGNTQLAYRMLLQTKCPSWLYPITMGATTMWERWDSMLPDGSINPGSMTSFNHYALGSVGAWLHSTVGGISPAEGGAGWKIVRFEPVPGGTITSAEVKYKSPYGLVECKWRIESGKLKMTVRVPPNSSGVVKLPGLEEKKQIGSGVYDFEVGYKELEWPPEAILDPFALED</sequence>
<dbReference type="InterPro" id="IPR013783">
    <property type="entry name" value="Ig-like_fold"/>
</dbReference>
<dbReference type="Pfam" id="PF08531">
    <property type="entry name" value="Bac_rhamnosid_N"/>
    <property type="match status" value="1"/>
</dbReference>
<dbReference type="Gene3D" id="2.60.120.260">
    <property type="entry name" value="Galactose-binding domain-like"/>
    <property type="match status" value="2"/>
</dbReference>
<protein>
    <recommendedName>
        <fullName evidence="2">alpha-L-rhamnosidase</fullName>
        <ecNumber evidence="2">3.2.1.40</ecNumber>
    </recommendedName>
</protein>
<dbReference type="Pfam" id="PF17389">
    <property type="entry name" value="Bac_rhamnosid6H"/>
    <property type="match status" value="1"/>
</dbReference>
<dbReference type="Pfam" id="PF05592">
    <property type="entry name" value="Bac_rhamnosid"/>
    <property type="match status" value="1"/>
</dbReference>
<dbReference type="PANTHER" id="PTHR33307">
    <property type="entry name" value="ALPHA-RHAMNOSIDASE (EUROFUNG)"/>
    <property type="match status" value="1"/>
</dbReference>
<proteinExistence type="predicted"/>
<dbReference type="InterPro" id="IPR035396">
    <property type="entry name" value="Bac_rhamnosid6H"/>
</dbReference>
<dbReference type="InterPro" id="IPR013737">
    <property type="entry name" value="Bac_rhamnosid_N"/>
</dbReference>
<evidence type="ECO:0000259" key="4">
    <source>
        <dbReference type="Pfam" id="PF05592"/>
    </source>
</evidence>
<keyword evidence="3" id="KW-0378">Hydrolase</keyword>
<feature type="domain" description="Alpha-L-rhamnosidase concanavalin-like" evidence="4">
    <location>
        <begin position="323"/>
        <end position="422"/>
    </location>
</feature>
<gene>
    <name evidence="8" type="ORF">D0Z07_8732</name>
</gene>
<dbReference type="SUPFAM" id="SSF48208">
    <property type="entry name" value="Six-hairpin glycosidases"/>
    <property type="match status" value="1"/>
</dbReference>
<dbReference type="InterPro" id="IPR008902">
    <property type="entry name" value="Rhamnosid_concanavalin"/>
</dbReference>
<feature type="domain" description="Alpha-L-rhamnosidase C-terminal" evidence="7">
    <location>
        <begin position="778"/>
        <end position="850"/>
    </location>
</feature>
<dbReference type="InterPro" id="IPR016007">
    <property type="entry name" value="Alpha_rhamnosid"/>
</dbReference>
<dbReference type="InterPro" id="IPR012341">
    <property type="entry name" value="6hp_glycosidase-like_sf"/>
</dbReference>
<organism evidence="8 9">
    <name type="scientific">Hyphodiscus hymeniophilus</name>
    <dbReference type="NCBI Taxonomy" id="353542"/>
    <lineage>
        <taxon>Eukaryota</taxon>
        <taxon>Fungi</taxon>
        <taxon>Dikarya</taxon>
        <taxon>Ascomycota</taxon>
        <taxon>Pezizomycotina</taxon>
        <taxon>Leotiomycetes</taxon>
        <taxon>Helotiales</taxon>
        <taxon>Hyphodiscaceae</taxon>
        <taxon>Hyphodiscus</taxon>
    </lineage>
</organism>
<dbReference type="Gene3D" id="2.60.40.10">
    <property type="entry name" value="Immunoglobulins"/>
    <property type="match status" value="1"/>
</dbReference>
<dbReference type="EMBL" id="VNKQ01000018">
    <property type="protein sequence ID" value="KAG0645457.1"/>
    <property type="molecule type" value="Genomic_DNA"/>
</dbReference>
<reference evidence="8" key="1">
    <citation type="submission" date="2019-07" db="EMBL/GenBank/DDBJ databases">
        <title>Hyphodiscus hymeniophilus genome sequencing and assembly.</title>
        <authorList>
            <person name="Kramer G."/>
            <person name="Nodwell J."/>
        </authorList>
    </citation>
    <scope>NUCLEOTIDE SEQUENCE</scope>
    <source>
        <strain evidence="8">ATCC 34498</strain>
    </source>
</reference>
<evidence type="ECO:0000256" key="2">
    <source>
        <dbReference type="ARBA" id="ARBA00012652"/>
    </source>
</evidence>
<dbReference type="OrthoDB" id="10036721at2759"/>
<evidence type="ECO:0000313" key="9">
    <source>
        <dbReference type="Proteomes" id="UP000785200"/>
    </source>
</evidence>
<feature type="domain" description="Bacterial alpha-L-rhamnosidase N-terminal" evidence="5">
    <location>
        <begin position="145"/>
        <end position="314"/>
    </location>
</feature>
<dbReference type="PANTHER" id="PTHR33307:SF6">
    <property type="entry name" value="ALPHA-RHAMNOSIDASE (EUROFUNG)-RELATED"/>
    <property type="match status" value="1"/>
</dbReference>
<dbReference type="GO" id="GO:0005975">
    <property type="term" value="P:carbohydrate metabolic process"/>
    <property type="evidence" value="ECO:0007669"/>
    <property type="project" value="InterPro"/>
</dbReference>
<evidence type="ECO:0000259" key="7">
    <source>
        <dbReference type="Pfam" id="PF17390"/>
    </source>
</evidence>
<dbReference type="Pfam" id="PF17390">
    <property type="entry name" value="Bac_rhamnosid_C"/>
    <property type="match status" value="1"/>
</dbReference>
<dbReference type="EC" id="3.2.1.40" evidence="2"/>
<evidence type="ECO:0000256" key="3">
    <source>
        <dbReference type="ARBA" id="ARBA00022801"/>
    </source>
</evidence>
<evidence type="ECO:0000313" key="8">
    <source>
        <dbReference type="EMBL" id="KAG0645457.1"/>
    </source>
</evidence>
<dbReference type="AlphaFoldDB" id="A0A9P6SK19"/>
<comment type="caution">
    <text evidence="8">The sequence shown here is derived from an EMBL/GenBank/DDBJ whole genome shotgun (WGS) entry which is preliminary data.</text>
</comment>
<dbReference type="InterPro" id="IPR035398">
    <property type="entry name" value="Bac_rhamnosid_C"/>
</dbReference>
<name>A0A9P6SK19_9HELO</name>
<dbReference type="InterPro" id="IPR008928">
    <property type="entry name" value="6-hairpin_glycosidase_sf"/>
</dbReference>
<keyword evidence="9" id="KW-1185">Reference proteome</keyword>
<dbReference type="Pfam" id="PF25788">
    <property type="entry name" value="Ig_Rha78A_N"/>
    <property type="match status" value="1"/>
</dbReference>
<comment type="catalytic activity">
    <reaction evidence="1">
        <text>Hydrolysis of terminal non-reducing alpha-L-rhamnose residues in alpha-L-rhamnosides.</text>
        <dbReference type="EC" id="3.2.1.40"/>
    </reaction>
</comment>
<evidence type="ECO:0000259" key="6">
    <source>
        <dbReference type="Pfam" id="PF17389"/>
    </source>
</evidence>
<dbReference type="PIRSF" id="PIRSF010631">
    <property type="entry name" value="A-rhamnsds"/>
    <property type="match status" value="1"/>
</dbReference>
<dbReference type="Gene3D" id="1.50.10.10">
    <property type="match status" value="1"/>
</dbReference>
<evidence type="ECO:0000256" key="1">
    <source>
        <dbReference type="ARBA" id="ARBA00001445"/>
    </source>
</evidence>
<evidence type="ECO:0000259" key="5">
    <source>
        <dbReference type="Pfam" id="PF08531"/>
    </source>
</evidence>
<accession>A0A9P6SK19</accession>
<dbReference type="GO" id="GO:0030596">
    <property type="term" value="F:alpha-L-rhamnosidase activity"/>
    <property type="evidence" value="ECO:0007669"/>
    <property type="project" value="UniProtKB-EC"/>
</dbReference>
<dbReference type="Proteomes" id="UP000785200">
    <property type="component" value="Unassembled WGS sequence"/>
</dbReference>
<dbReference type="Gene3D" id="2.60.420.10">
    <property type="entry name" value="Maltose phosphorylase, domain 3"/>
    <property type="match status" value="1"/>
</dbReference>
<feature type="domain" description="Alpha-L-rhamnosidase six-hairpin glycosidase" evidence="6">
    <location>
        <begin position="426"/>
        <end position="776"/>
    </location>
</feature>